<dbReference type="SMART" id="SM00388">
    <property type="entry name" value="HisKA"/>
    <property type="match status" value="1"/>
</dbReference>
<comment type="caution">
    <text evidence="14">The sequence shown here is derived from an EMBL/GenBank/DDBJ whole genome shotgun (WGS) entry which is preliminary data.</text>
</comment>
<dbReference type="Proteomes" id="UP000635565">
    <property type="component" value="Unassembled WGS sequence"/>
</dbReference>
<dbReference type="CDD" id="cd00075">
    <property type="entry name" value="HATPase"/>
    <property type="match status" value="1"/>
</dbReference>
<feature type="transmembrane region" description="Helical" evidence="11">
    <location>
        <begin position="20"/>
        <end position="43"/>
    </location>
</feature>
<evidence type="ECO:0000256" key="10">
    <source>
        <dbReference type="ARBA" id="ARBA00023136"/>
    </source>
</evidence>
<dbReference type="InterPro" id="IPR003660">
    <property type="entry name" value="HAMP_dom"/>
</dbReference>
<evidence type="ECO:0000256" key="1">
    <source>
        <dbReference type="ARBA" id="ARBA00000085"/>
    </source>
</evidence>
<dbReference type="Pfam" id="PF00672">
    <property type="entry name" value="HAMP"/>
    <property type="match status" value="1"/>
</dbReference>
<evidence type="ECO:0000256" key="5">
    <source>
        <dbReference type="ARBA" id="ARBA00022679"/>
    </source>
</evidence>
<evidence type="ECO:0000256" key="4">
    <source>
        <dbReference type="ARBA" id="ARBA00022553"/>
    </source>
</evidence>
<dbReference type="EMBL" id="BNJJ01000010">
    <property type="protein sequence ID" value="GHO85973.1"/>
    <property type="molecule type" value="Genomic_DNA"/>
</dbReference>
<evidence type="ECO:0000259" key="12">
    <source>
        <dbReference type="PROSITE" id="PS50109"/>
    </source>
</evidence>
<accession>A0ABQ3VK39</accession>
<evidence type="ECO:0000259" key="13">
    <source>
        <dbReference type="PROSITE" id="PS50885"/>
    </source>
</evidence>
<dbReference type="InterPro" id="IPR003594">
    <property type="entry name" value="HATPase_dom"/>
</dbReference>
<dbReference type="SUPFAM" id="SSF158472">
    <property type="entry name" value="HAMP domain-like"/>
    <property type="match status" value="1"/>
</dbReference>
<dbReference type="InterPro" id="IPR003661">
    <property type="entry name" value="HisK_dim/P_dom"/>
</dbReference>
<evidence type="ECO:0000256" key="3">
    <source>
        <dbReference type="ARBA" id="ARBA00012438"/>
    </source>
</evidence>
<evidence type="ECO:0000313" key="15">
    <source>
        <dbReference type="Proteomes" id="UP000635565"/>
    </source>
</evidence>
<dbReference type="PROSITE" id="PS50885">
    <property type="entry name" value="HAMP"/>
    <property type="match status" value="1"/>
</dbReference>
<reference evidence="14 15" key="1">
    <citation type="journal article" date="2021" name="Int. J. Syst. Evol. Microbiol.">
        <title>Reticulibacter mediterranei gen. nov., sp. nov., within the new family Reticulibacteraceae fam. nov., and Ktedonospora formicarum gen. nov., sp. nov., Ktedonobacter robiniae sp. nov., Dictyobacter formicarum sp. nov. and Dictyobacter arantiisoli sp. nov., belonging to the class Ktedonobacteria.</title>
        <authorList>
            <person name="Yabe S."/>
            <person name="Zheng Y."/>
            <person name="Wang C.M."/>
            <person name="Sakai Y."/>
            <person name="Abe K."/>
            <person name="Yokota A."/>
            <person name="Donadio S."/>
            <person name="Cavaletti L."/>
            <person name="Monciardini P."/>
        </authorList>
    </citation>
    <scope>NUCLEOTIDE SEQUENCE [LARGE SCALE GENOMIC DNA]</scope>
    <source>
        <strain evidence="14 15">SOSP1-9</strain>
    </source>
</reference>
<dbReference type="SUPFAM" id="SSF47384">
    <property type="entry name" value="Homodimeric domain of signal transducing histidine kinase"/>
    <property type="match status" value="1"/>
</dbReference>
<dbReference type="InterPro" id="IPR004358">
    <property type="entry name" value="Sig_transdc_His_kin-like_C"/>
</dbReference>
<dbReference type="Gene3D" id="3.30.565.10">
    <property type="entry name" value="Histidine kinase-like ATPase, C-terminal domain"/>
    <property type="match status" value="1"/>
</dbReference>
<evidence type="ECO:0000256" key="11">
    <source>
        <dbReference type="SAM" id="Phobius"/>
    </source>
</evidence>
<dbReference type="Gene3D" id="6.10.340.10">
    <property type="match status" value="1"/>
</dbReference>
<dbReference type="InterPro" id="IPR036890">
    <property type="entry name" value="HATPase_C_sf"/>
</dbReference>
<evidence type="ECO:0000256" key="6">
    <source>
        <dbReference type="ARBA" id="ARBA00022692"/>
    </source>
</evidence>
<dbReference type="SMART" id="SM00304">
    <property type="entry name" value="HAMP"/>
    <property type="match status" value="1"/>
</dbReference>
<comment type="catalytic activity">
    <reaction evidence="1">
        <text>ATP + protein L-histidine = ADP + protein N-phospho-L-histidine.</text>
        <dbReference type="EC" id="2.7.13.3"/>
    </reaction>
</comment>
<dbReference type="RefSeq" id="WP_201363600.1">
    <property type="nucleotide sequence ID" value="NZ_BNJJ01000010.1"/>
</dbReference>
<sequence>MIKKKTRWFHQIVEHLPLRWRLAIVSFGLLTIILITSGIILSLTEEYTLISNQATVLSTQASIVVGANSPLLPKSSGQAQPLNSALASDLVKKIQNSLGRSVQIAILSDDGKPLAYSDPRHPFLAGNKEFLKQDKSSTSYSLVSNAQGQREMVVWYRANVLLDKQTMDYAPVYLQLSTPTSQIDSVIATTRLIQGLITLVALVIAGLLTLPLIRQALRPLVEMEQVSGRIADGELSLRLREPVASDEVGRLAQAFNRMVARLEKMLVRQKQFVADVSHELRTPLTGLSGSLEMLLLEANNGDTEAALRLMRGMYAVVERMQLLVGDLLILSRLDEGQIVLRRPRRVEPGPLIAEVCEQIWQQFPDHDHLEIHNLDAAWATSGDPEQLRRVFHNLLENACKFTPPSGTIAITVGNEPVKRQGKAMLCVQVRDSGIGIPEEALEHVFERFYRVDQSRTRGNAPGGSGLGLSIVDGIVRAHGGSVCIESVLNRGTTVIVYLPVLEGDR</sequence>
<keyword evidence="9" id="KW-0902">Two-component regulatory system</keyword>
<dbReference type="PRINTS" id="PR00344">
    <property type="entry name" value="BCTRLSENSOR"/>
</dbReference>
<dbReference type="SMART" id="SM00387">
    <property type="entry name" value="HATPase_c"/>
    <property type="match status" value="1"/>
</dbReference>
<feature type="domain" description="HAMP" evidence="13">
    <location>
        <begin position="214"/>
        <end position="267"/>
    </location>
</feature>
<keyword evidence="4" id="KW-0597">Phosphoprotein</keyword>
<dbReference type="CDD" id="cd06225">
    <property type="entry name" value="HAMP"/>
    <property type="match status" value="1"/>
</dbReference>
<dbReference type="CDD" id="cd00082">
    <property type="entry name" value="HisKA"/>
    <property type="match status" value="1"/>
</dbReference>
<comment type="subcellular location">
    <subcellularLocation>
        <location evidence="2">Membrane</location>
    </subcellularLocation>
</comment>
<evidence type="ECO:0000313" key="14">
    <source>
        <dbReference type="EMBL" id="GHO85973.1"/>
    </source>
</evidence>
<dbReference type="PROSITE" id="PS50109">
    <property type="entry name" value="HIS_KIN"/>
    <property type="match status" value="1"/>
</dbReference>
<keyword evidence="7" id="KW-0418">Kinase</keyword>
<keyword evidence="10 11" id="KW-0472">Membrane</keyword>
<feature type="domain" description="Histidine kinase" evidence="12">
    <location>
        <begin position="275"/>
        <end position="502"/>
    </location>
</feature>
<dbReference type="SUPFAM" id="SSF55874">
    <property type="entry name" value="ATPase domain of HSP90 chaperone/DNA topoisomerase II/histidine kinase"/>
    <property type="match status" value="1"/>
</dbReference>
<dbReference type="PANTHER" id="PTHR45436">
    <property type="entry name" value="SENSOR HISTIDINE KINASE YKOH"/>
    <property type="match status" value="1"/>
</dbReference>
<evidence type="ECO:0000256" key="9">
    <source>
        <dbReference type="ARBA" id="ARBA00023012"/>
    </source>
</evidence>
<evidence type="ECO:0000256" key="2">
    <source>
        <dbReference type="ARBA" id="ARBA00004370"/>
    </source>
</evidence>
<dbReference type="PANTHER" id="PTHR45436:SF5">
    <property type="entry name" value="SENSOR HISTIDINE KINASE TRCS"/>
    <property type="match status" value="1"/>
</dbReference>
<gene>
    <name evidence="14" type="ORF">KSZ_39790</name>
</gene>
<evidence type="ECO:0000256" key="8">
    <source>
        <dbReference type="ARBA" id="ARBA00022989"/>
    </source>
</evidence>
<dbReference type="InterPro" id="IPR050428">
    <property type="entry name" value="TCS_sensor_his_kinase"/>
</dbReference>
<keyword evidence="15" id="KW-1185">Reference proteome</keyword>
<keyword evidence="5" id="KW-0808">Transferase</keyword>
<proteinExistence type="predicted"/>
<dbReference type="Pfam" id="PF02518">
    <property type="entry name" value="HATPase_c"/>
    <property type="match status" value="1"/>
</dbReference>
<organism evidence="14 15">
    <name type="scientific">Dictyobacter formicarum</name>
    <dbReference type="NCBI Taxonomy" id="2778368"/>
    <lineage>
        <taxon>Bacteria</taxon>
        <taxon>Bacillati</taxon>
        <taxon>Chloroflexota</taxon>
        <taxon>Ktedonobacteria</taxon>
        <taxon>Ktedonobacterales</taxon>
        <taxon>Dictyobacteraceae</taxon>
        <taxon>Dictyobacter</taxon>
    </lineage>
</organism>
<dbReference type="InterPro" id="IPR036097">
    <property type="entry name" value="HisK_dim/P_sf"/>
</dbReference>
<dbReference type="EC" id="2.7.13.3" evidence="3"/>
<evidence type="ECO:0000256" key="7">
    <source>
        <dbReference type="ARBA" id="ARBA00022777"/>
    </source>
</evidence>
<protein>
    <recommendedName>
        <fullName evidence="3">histidine kinase</fullName>
        <ecNumber evidence="3">2.7.13.3</ecNumber>
    </recommendedName>
</protein>
<dbReference type="InterPro" id="IPR005467">
    <property type="entry name" value="His_kinase_dom"/>
</dbReference>
<dbReference type="Gene3D" id="1.10.287.130">
    <property type="match status" value="1"/>
</dbReference>
<keyword evidence="8 11" id="KW-1133">Transmembrane helix</keyword>
<keyword evidence="6 11" id="KW-0812">Transmembrane</keyword>
<name>A0ABQ3VK39_9CHLR</name>
<dbReference type="Pfam" id="PF00512">
    <property type="entry name" value="HisKA"/>
    <property type="match status" value="1"/>
</dbReference>